<organism evidence="1 2">
    <name type="scientific">Mucilaginibacter mali</name>
    <dbReference type="NCBI Taxonomy" id="2740462"/>
    <lineage>
        <taxon>Bacteria</taxon>
        <taxon>Pseudomonadati</taxon>
        <taxon>Bacteroidota</taxon>
        <taxon>Sphingobacteriia</taxon>
        <taxon>Sphingobacteriales</taxon>
        <taxon>Sphingobacteriaceae</taxon>
        <taxon>Mucilaginibacter</taxon>
    </lineage>
</organism>
<protein>
    <recommendedName>
        <fullName evidence="3">O-methyltransferase involved in polyketide biosynthesis</fullName>
    </recommendedName>
</protein>
<dbReference type="InterPro" id="IPR029063">
    <property type="entry name" value="SAM-dependent_MTases_sf"/>
</dbReference>
<reference evidence="1 2" key="1">
    <citation type="submission" date="2020-05" db="EMBL/GenBank/DDBJ databases">
        <title>Mucilaginibacter mali sp. nov.</title>
        <authorList>
            <person name="Kim H.S."/>
            <person name="Lee K.C."/>
            <person name="Suh M.K."/>
            <person name="Kim J.-S."/>
            <person name="Han K.-I."/>
            <person name="Eom M.K."/>
            <person name="Shin Y.K."/>
            <person name="Lee J.-S."/>
        </authorList>
    </citation>
    <scope>NUCLEOTIDE SEQUENCE [LARGE SCALE GENOMIC DNA]</scope>
    <source>
        <strain evidence="1 2">G2-14</strain>
    </source>
</reference>
<name>A0A7D4UCT6_9SPHI</name>
<dbReference type="Gene3D" id="3.40.50.150">
    <property type="entry name" value="Vaccinia Virus protein VP39"/>
    <property type="match status" value="1"/>
</dbReference>
<gene>
    <name evidence="1" type="ORF">HQ865_08095</name>
</gene>
<evidence type="ECO:0000313" key="1">
    <source>
        <dbReference type="EMBL" id="QKJ29719.1"/>
    </source>
</evidence>
<evidence type="ECO:0000313" key="2">
    <source>
        <dbReference type="Proteomes" id="UP000505355"/>
    </source>
</evidence>
<dbReference type="KEGG" id="mmab:HQ865_08095"/>
<dbReference type="Proteomes" id="UP000505355">
    <property type="component" value="Chromosome"/>
</dbReference>
<dbReference type="RefSeq" id="WP_173414411.1">
    <property type="nucleotide sequence ID" value="NZ_CP054139.1"/>
</dbReference>
<dbReference type="SUPFAM" id="SSF53335">
    <property type="entry name" value="S-adenosyl-L-methionine-dependent methyltransferases"/>
    <property type="match status" value="1"/>
</dbReference>
<dbReference type="EMBL" id="CP054139">
    <property type="protein sequence ID" value="QKJ29719.1"/>
    <property type="molecule type" value="Genomic_DNA"/>
</dbReference>
<evidence type="ECO:0008006" key="3">
    <source>
        <dbReference type="Google" id="ProtNLM"/>
    </source>
</evidence>
<proteinExistence type="predicted"/>
<sequence length="285" mass="32268">MRDYSSISPSAKSLLLMKGLTNIPFIADAVELVWGDGTLNILDKNTRNEHFLKRLFHFEQRYKSIDNLLASVGGKNILEISSGFSFRGLHLAVNNPDVAYIDTDLPEVIETKKQLTEELVSGQKLTLKGTLLTLPMNALDEETFRQYVDKLPPGPVNIINEGLLVYLNSDEKKRLCQIIHRILTERGGYWINADIYIKKDIPVDNANDHFSAFLQAHNVEENKFDSFDQAEVFFKDCGFKVHKIADRLWNEMSSLKYVGLADVTGLIKQAAKIGKIRESWALVPV</sequence>
<accession>A0A7D4UCT6</accession>
<keyword evidence="2" id="KW-1185">Reference proteome</keyword>
<dbReference type="AlphaFoldDB" id="A0A7D4UCT6"/>